<sequence length="159" mass="18716">MDGNHPKRRKDKYDPYTISTTEDGRHWLTFLDGQGDRHHVEISAAVFTLFDSFELDDLSYLNEVDRHYEQSELTEASLYDRAVHRPATVEESALQSMEYAQLHRAISELPEIQKRRLILYYFQGLTYEQIAEMEGCTKRAVKFSVDIAVEKLKKFFKNF</sequence>
<dbReference type="InterPro" id="IPR014284">
    <property type="entry name" value="RNA_pol_sigma-70_dom"/>
</dbReference>
<evidence type="ECO:0000313" key="3">
    <source>
        <dbReference type="Proteomes" id="UP001491552"/>
    </source>
</evidence>
<dbReference type="EMBL" id="JBBMFF010000270">
    <property type="protein sequence ID" value="MEQ2512289.1"/>
    <property type="molecule type" value="Genomic_DNA"/>
</dbReference>
<dbReference type="NCBIfam" id="TIGR02937">
    <property type="entry name" value="sigma70-ECF"/>
    <property type="match status" value="1"/>
</dbReference>
<dbReference type="Gene3D" id="1.10.10.10">
    <property type="entry name" value="Winged helix-like DNA-binding domain superfamily/Winged helix DNA-binding domain"/>
    <property type="match status" value="1"/>
</dbReference>
<dbReference type="InterPro" id="IPR013249">
    <property type="entry name" value="RNA_pol_sigma70_r4_t2"/>
</dbReference>
<name>A0ABV1GAB6_9FIRM</name>
<dbReference type="InterPro" id="IPR013324">
    <property type="entry name" value="RNA_pol_sigma_r3/r4-like"/>
</dbReference>
<evidence type="ECO:0000313" key="2">
    <source>
        <dbReference type="EMBL" id="MEQ2512289.1"/>
    </source>
</evidence>
<gene>
    <name evidence="2" type="ORF">WMO66_13730</name>
</gene>
<feature type="domain" description="RNA polymerase sigma factor 70 region 4 type 2" evidence="1">
    <location>
        <begin position="100"/>
        <end position="143"/>
    </location>
</feature>
<keyword evidence="3" id="KW-1185">Reference proteome</keyword>
<dbReference type="CDD" id="cd06171">
    <property type="entry name" value="Sigma70_r4"/>
    <property type="match status" value="1"/>
</dbReference>
<dbReference type="InterPro" id="IPR036388">
    <property type="entry name" value="WH-like_DNA-bd_sf"/>
</dbReference>
<dbReference type="SUPFAM" id="SSF88659">
    <property type="entry name" value="Sigma3 and sigma4 domains of RNA polymerase sigma factors"/>
    <property type="match status" value="1"/>
</dbReference>
<proteinExistence type="predicted"/>
<dbReference type="Proteomes" id="UP001491552">
    <property type="component" value="Unassembled WGS sequence"/>
</dbReference>
<reference evidence="2 3" key="1">
    <citation type="submission" date="2024-03" db="EMBL/GenBank/DDBJ databases">
        <title>Human intestinal bacterial collection.</title>
        <authorList>
            <person name="Pauvert C."/>
            <person name="Hitch T.C.A."/>
            <person name="Clavel T."/>
        </authorList>
    </citation>
    <scope>NUCLEOTIDE SEQUENCE [LARGE SCALE GENOMIC DNA]</scope>
    <source>
        <strain evidence="2 3">CLA-AA-H192</strain>
    </source>
</reference>
<accession>A0ABV1GAB6</accession>
<dbReference type="Pfam" id="PF08281">
    <property type="entry name" value="Sigma70_r4_2"/>
    <property type="match status" value="1"/>
</dbReference>
<organism evidence="2 3">
    <name type="scientific">Faecousia intestinalis</name>
    <dbReference type="NCBI Taxonomy" id="3133167"/>
    <lineage>
        <taxon>Bacteria</taxon>
        <taxon>Bacillati</taxon>
        <taxon>Bacillota</taxon>
        <taxon>Clostridia</taxon>
        <taxon>Eubacteriales</taxon>
        <taxon>Oscillospiraceae</taxon>
        <taxon>Faecousia</taxon>
    </lineage>
</organism>
<evidence type="ECO:0000259" key="1">
    <source>
        <dbReference type="Pfam" id="PF08281"/>
    </source>
</evidence>
<dbReference type="RefSeq" id="WP_349136971.1">
    <property type="nucleotide sequence ID" value="NZ_JBBMFF010000270.1"/>
</dbReference>
<protein>
    <submittedName>
        <fullName evidence="2">Sigma-70 family RNA polymerase sigma factor</fullName>
    </submittedName>
</protein>
<comment type="caution">
    <text evidence="2">The sequence shown here is derived from an EMBL/GenBank/DDBJ whole genome shotgun (WGS) entry which is preliminary data.</text>
</comment>